<dbReference type="Proteomes" id="UP000440224">
    <property type="component" value="Unassembled WGS sequence"/>
</dbReference>
<feature type="region of interest" description="Disordered" evidence="1">
    <location>
        <begin position="1"/>
        <end position="46"/>
    </location>
</feature>
<dbReference type="AlphaFoldDB" id="A0A6N7PR29"/>
<sequence length="116" mass="11958">MASGDKEREAQSSLLARWRASGRRPSAPPPPPCAPALAAPRSPPPPDAAALLASIEAAAAGVVPETVLAPFVKPLREALASPPDERDPEALALAFDRLEDVLEAFFFAGPRSPAGG</sequence>
<accession>A0A6N7PR29</accession>
<proteinExistence type="predicted"/>
<dbReference type="EMBL" id="WJIE01000003">
    <property type="protein sequence ID" value="MRG92574.1"/>
    <property type="molecule type" value="Genomic_DNA"/>
</dbReference>
<organism evidence="2 3">
    <name type="scientific">Polyangium spumosum</name>
    <dbReference type="NCBI Taxonomy" id="889282"/>
    <lineage>
        <taxon>Bacteria</taxon>
        <taxon>Pseudomonadati</taxon>
        <taxon>Myxococcota</taxon>
        <taxon>Polyangia</taxon>
        <taxon>Polyangiales</taxon>
        <taxon>Polyangiaceae</taxon>
        <taxon>Polyangium</taxon>
    </lineage>
</organism>
<feature type="compositionally biased region" description="Basic and acidic residues" evidence="1">
    <location>
        <begin position="1"/>
        <end position="10"/>
    </location>
</feature>
<name>A0A6N7PR29_9BACT</name>
<comment type="caution">
    <text evidence="2">The sequence shown here is derived from an EMBL/GenBank/DDBJ whole genome shotgun (WGS) entry which is preliminary data.</text>
</comment>
<gene>
    <name evidence="2" type="ORF">GF068_11630</name>
</gene>
<dbReference type="RefSeq" id="WP_153819440.1">
    <property type="nucleotide sequence ID" value="NZ_WJIE01000003.1"/>
</dbReference>
<keyword evidence="3" id="KW-1185">Reference proteome</keyword>
<protein>
    <submittedName>
        <fullName evidence="2">Uncharacterized protein</fullName>
    </submittedName>
</protein>
<dbReference type="OrthoDB" id="9997752at2"/>
<evidence type="ECO:0000313" key="3">
    <source>
        <dbReference type="Proteomes" id="UP000440224"/>
    </source>
</evidence>
<feature type="compositionally biased region" description="Low complexity" evidence="1">
    <location>
        <begin position="16"/>
        <end position="25"/>
    </location>
</feature>
<reference evidence="2 3" key="1">
    <citation type="submission" date="2019-10" db="EMBL/GenBank/DDBJ databases">
        <title>A soil myxobacterium in the family Polyangiaceae.</title>
        <authorList>
            <person name="Li Y."/>
            <person name="Wang J."/>
        </authorList>
    </citation>
    <scope>NUCLEOTIDE SEQUENCE [LARGE SCALE GENOMIC DNA]</scope>
    <source>
        <strain evidence="2 3">DSM 14734</strain>
    </source>
</reference>
<evidence type="ECO:0000313" key="2">
    <source>
        <dbReference type="EMBL" id="MRG92574.1"/>
    </source>
</evidence>
<evidence type="ECO:0000256" key="1">
    <source>
        <dbReference type="SAM" id="MobiDB-lite"/>
    </source>
</evidence>